<evidence type="ECO:0000256" key="5">
    <source>
        <dbReference type="PROSITE-ProRule" id="PRU00335"/>
    </source>
</evidence>
<dbReference type="OrthoDB" id="9798857at2"/>
<evidence type="ECO:0000256" key="3">
    <source>
        <dbReference type="ARBA" id="ARBA00023125"/>
    </source>
</evidence>
<dbReference type="Gene3D" id="1.10.357.10">
    <property type="entry name" value="Tetracycline Repressor, domain 2"/>
    <property type="match status" value="1"/>
</dbReference>
<dbReference type="InterPro" id="IPR050109">
    <property type="entry name" value="HTH-type_TetR-like_transc_reg"/>
</dbReference>
<name>A0A0C4YDW4_9BURK</name>
<dbReference type="PANTHER" id="PTHR30055:SF175">
    <property type="entry name" value="HTH-TYPE TRANSCRIPTIONAL REPRESSOR KSTR2"/>
    <property type="match status" value="1"/>
</dbReference>
<dbReference type="GO" id="GO:0000976">
    <property type="term" value="F:transcription cis-regulatory region binding"/>
    <property type="evidence" value="ECO:0007669"/>
    <property type="project" value="TreeGrafter"/>
</dbReference>
<dbReference type="GO" id="GO:0003700">
    <property type="term" value="F:DNA-binding transcription factor activity"/>
    <property type="evidence" value="ECO:0007669"/>
    <property type="project" value="TreeGrafter"/>
</dbReference>
<evidence type="ECO:0000259" key="6">
    <source>
        <dbReference type="PROSITE" id="PS50977"/>
    </source>
</evidence>
<reference evidence="7 8" key="1">
    <citation type="journal article" date="2015" name="Genome Announc.">
        <title>Complete Genome Sequence of Cupriavidus basilensis 4G11, Isolated from the Oak Ridge Field Research Center Site.</title>
        <authorList>
            <person name="Ray J."/>
            <person name="Waters R.J."/>
            <person name="Skerker J.M."/>
            <person name="Kuehl J.V."/>
            <person name="Price M.N."/>
            <person name="Huang J."/>
            <person name="Chakraborty R."/>
            <person name="Arkin A.P."/>
            <person name="Deutschbauer A."/>
        </authorList>
    </citation>
    <scope>NUCLEOTIDE SEQUENCE [LARGE SCALE GENOMIC DNA]</scope>
    <source>
        <strain evidence="7">4G11</strain>
    </source>
</reference>
<dbReference type="Proteomes" id="UP000031843">
    <property type="component" value="Chromosome secondary"/>
</dbReference>
<dbReference type="RefSeq" id="WP_063778471.1">
    <property type="nucleotide sequence ID" value="NZ_CP010537.1"/>
</dbReference>
<dbReference type="PANTHER" id="PTHR30055">
    <property type="entry name" value="HTH-TYPE TRANSCRIPTIONAL REGULATOR RUTR"/>
    <property type="match status" value="1"/>
</dbReference>
<dbReference type="InterPro" id="IPR001647">
    <property type="entry name" value="HTH_TetR"/>
</dbReference>
<keyword evidence="1" id="KW-0678">Repressor</keyword>
<dbReference type="KEGG" id="cbw:RR42_s2305"/>
<keyword evidence="3 5" id="KW-0238">DNA-binding</keyword>
<protein>
    <submittedName>
        <fullName evidence="7">Regulatory protein, TetR</fullName>
    </submittedName>
</protein>
<dbReference type="STRING" id="68895.RR42_s2305"/>
<proteinExistence type="predicted"/>
<evidence type="ECO:0000256" key="1">
    <source>
        <dbReference type="ARBA" id="ARBA00022491"/>
    </source>
</evidence>
<dbReference type="Pfam" id="PF00440">
    <property type="entry name" value="TetR_N"/>
    <property type="match status" value="1"/>
</dbReference>
<keyword evidence="4" id="KW-0804">Transcription</keyword>
<organism evidence="7 8">
    <name type="scientific">Cupriavidus basilensis</name>
    <dbReference type="NCBI Taxonomy" id="68895"/>
    <lineage>
        <taxon>Bacteria</taxon>
        <taxon>Pseudomonadati</taxon>
        <taxon>Pseudomonadota</taxon>
        <taxon>Betaproteobacteria</taxon>
        <taxon>Burkholderiales</taxon>
        <taxon>Burkholderiaceae</taxon>
        <taxon>Cupriavidus</taxon>
    </lineage>
</organism>
<dbReference type="AlphaFoldDB" id="A0A0C4YDW4"/>
<sequence length="187" mass="19890">MVRRCPRDAAATRERILASAELLFERQGVQCVTLEQVASAIAMTRGAIYGHFRSRAELLAAIMARAEAHLASRLAAFGGSGGGLARPDLERALATMLQDEAVLRYAGIILGLLHHACTPGCELCHLTVRIRARARALCDGLGRLLGEQSKGALLAAHLWGLLSACSLRLAPVDLAGCVGPLLRLYGE</sequence>
<dbReference type="SUPFAM" id="SSF46689">
    <property type="entry name" value="Homeodomain-like"/>
    <property type="match status" value="1"/>
</dbReference>
<keyword evidence="8" id="KW-1185">Reference proteome</keyword>
<feature type="DNA-binding region" description="H-T-H motif" evidence="5">
    <location>
        <begin position="33"/>
        <end position="52"/>
    </location>
</feature>
<accession>A0A0C4YDW4</accession>
<evidence type="ECO:0000256" key="4">
    <source>
        <dbReference type="ARBA" id="ARBA00023163"/>
    </source>
</evidence>
<evidence type="ECO:0000313" key="8">
    <source>
        <dbReference type="Proteomes" id="UP000031843"/>
    </source>
</evidence>
<dbReference type="PRINTS" id="PR00455">
    <property type="entry name" value="HTHTETR"/>
</dbReference>
<keyword evidence="2" id="KW-0805">Transcription regulation</keyword>
<dbReference type="EMBL" id="CP010537">
    <property type="protein sequence ID" value="AJG23887.1"/>
    <property type="molecule type" value="Genomic_DNA"/>
</dbReference>
<evidence type="ECO:0000256" key="2">
    <source>
        <dbReference type="ARBA" id="ARBA00023015"/>
    </source>
</evidence>
<dbReference type="InterPro" id="IPR009057">
    <property type="entry name" value="Homeodomain-like_sf"/>
</dbReference>
<feature type="domain" description="HTH tetR-type" evidence="6">
    <location>
        <begin position="10"/>
        <end position="70"/>
    </location>
</feature>
<evidence type="ECO:0000313" key="7">
    <source>
        <dbReference type="EMBL" id="AJG23887.1"/>
    </source>
</evidence>
<gene>
    <name evidence="7" type="ORF">RR42_s2305</name>
</gene>
<dbReference type="PROSITE" id="PS50977">
    <property type="entry name" value="HTH_TETR_2"/>
    <property type="match status" value="1"/>
</dbReference>